<dbReference type="EMBL" id="JBIMSN010000097">
    <property type="protein sequence ID" value="MFH5231044.1"/>
    <property type="molecule type" value="Genomic_DNA"/>
</dbReference>
<evidence type="ECO:0000313" key="4">
    <source>
        <dbReference type="Proteomes" id="UP001609219"/>
    </source>
</evidence>
<proteinExistence type="predicted"/>
<dbReference type="RefSeq" id="WP_395126370.1">
    <property type="nucleotide sequence ID" value="NZ_JBIMSN010000097.1"/>
</dbReference>
<accession>A0ABW7KVZ6</accession>
<organism evidence="2 3">
    <name type="scientific">Antrihabitans spumae</name>
    <dbReference type="NCBI Taxonomy" id="3373370"/>
    <lineage>
        <taxon>Bacteria</taxon>
        <taxon>Bacillati</taxon>
        <taxon>Actinomycetota</taxon>
        <taxon>Actinomycetes</taxon>
        <taxon>Mycobacteriales</taxon>
        <taxon>Nocardiaceae</taxon>
        <taxon>Antrihabitans</taxon>
    </lineage>
</organism>
<evidence type="ECO:0000313" key="1">
    <source>
        <dbReference type="EMBL" id="MFH5231044.1"/>
    </source>
</evidence>
<gene>
    <name evidence="2" type="ORF">ACHIPV_27590</name>
    <name evidence="1" type="ORF">ACHIRB_21120</name>
</gene>
<name>A0ABW7KVZ6_9NOCA</name>
<protein>
    <submittedName>
        <fullName evidence="2">Uncharacterized protein</fullName>
    </submittedName>
</protein>
<reference evidence="3 4" key="1">
    <citation type="submission" date="2024-10" db="EMBL/GenBank/DDBJ databases">
        <authorList>
            <person name="Riesco R."/>
        </authorList>
    </citation>
    <scope>NUCLEOTIDE SEQUENCE [LARGE SCALE GENOMIC DNA]</scope>
    <source>
        <strain evidence="2 3">NCIMB 15448</strain>
        <strain evidence="1 4">NCIMB 15450</strain>
    </source>
</reference>
<dbReference type="EMBL" id="JBIMSP010000085">
    <property type="protein sequence ID" value="MFH5245609.1"/>
    <property type="molecule type" value="Genomic_DNA"/>
</dbReference>
<comment type="caution">
    <text evidence="2">The sequence shown here is derived from an EMBL/GenBank/DDBJ whole genome shotgun (WGS) entry which is preliminary data.</text>
</comment>
<sequence>MTTTTVDDVRPTGPNVVDRCGLAQRDAESARVHPPKMQDTGAALDGSELNSRLRSSVAVLVAAKIRATVDLVQADFTAGLSRRQSFGVELADSVVALDYLIFLRVFDRCRLSCDGVACDSRGVASHVVVSA</sequence>
<evidence type="ECO:0000313" key="2">
    <source>
        <dbReference type="EMBL" id="MFH5245609.1"/>
    </source>
</evidence>
<evidence type="ECO:0000313" key="3">
    <source>
        <dbReference type="Proteomes" id="UP001609176"/>
    </source>
</evidence>
<dbReference type="Proteomes" id="UP001609219">
    <property type="component" value="Unassembled WGS sequence"/>
</dbReference>
<dbReference type="Proteomes" id="UP001609176">
    <property type="component" value="Unassembled WGS sequence"/>
</dbReference>
<keyword evidence="4" id="KW-1185">Reference proteome</keyword>